<sequence>MRFFSSFHKHNTLGGYPFTCRTTNRCATHVLKHPGYWCYPGVESRSYTGAWAGRCVIAHLDDCWGPSSKVSGIVSPDVAPLTTVKRRLVLSVFELGIQDADASTPASWPCLLVFSSTSDQLISGFDSYMSVVVIFFSDILF</sequence>
<evidence type="ECO:0000313" key="2">
    <source>
        <dbReference type="Proteomes" id="UP000001194"/>
    </source>
</evidence>
<organism evidence="2">
    <name type="scientific">Laccaria bicolor (strain S238N-H82 / ATCC MYA-4686)</name>
    <name type="common">Bicoloured deceiver</name>
    <name type="synonym">Laccaria laccata var. bicolor</name>
    <dbReference type="NCBI Taxonomy" id="486041"/>
    <lineage>
        <taxon>Eukaryota</taxon>
        <taxon>Fungi</taxon>
        <taxon>Dikarya</taxon>
        <taxon>Basidiomycota</taxon>
        <taxon>Agaricomycotina</taxon>
        <taxon>Agaricomycetes</taxon>
        <taxon>Agaricomycetidae</taxon>
        <taxon>Agaricales</taxon>
        <taxon>Agaricineae</taxon>
        <taxon>Hydnangiaceae</taxon>
        <taxon>Laccaria</taxon>
    </lineage>
</organism>
<keyword evidence="2" id="KW-1185">Reference proteome</keyword>
<dbReference type="Proteomes" id="UP000001194">
    <property type="component" value="Unassembled WGS sequence"/>
</dbReference>
<reference evidence="1 2" key="1">
    <citation type="journal article" date="2008" name="Nature">
        <title>The genome of Laccaria bicolor provides insights into mycorrhizal symbiosis.</title>
        <authorList>
            <person name="Martin F."/>
            <person name="Aerts A."/>
            <person name="Ahren D."/>
            <person name="Brun A."/>
            <person name="Danchin E.G.J."/>
            <person name="Duchaussoy F."/>
            <person name="Gibon J."/>
            <person name="Kohler A."/>
            <person name="Lindquist E."/>
            <person name="Pereda V."/>
            <person name="Salamov A."/>
            <person name="Shapiro H.J."/>
            <person name="Wuyts J."/>
            <person name="Blaudez D."/>
            <person name="Buee M."/>
            <person name="Brokstein P."/>
            <person name="Canbaeck B."/>
            <person name="Cohen D."/>
            <person name="Courty P.E."/>
            <person name="Coutinho P.M."/>
            <person name="Delaruelle C."/>
            <person name="Detter J.C."/>
            <person name="Deveau A."/>
            <person name="DiFazio S."/>
            <person name="Duplessis S."/>
            <person name="Fraissinet-Tachet L."/>
            <person name="Lucic E."/>
            <person name="Frey-Klett P."/>
            <person name="Fourrey C."/>
            <person name="Feussner I."/>
            <person name="Gay G."/>
            <person name="Grimwood J."/>
            <person name="Hoegger P.J."/>
            <person name="Jain P."/>
            <person name="Kilaru S."/>
            <person name="Labbe J."/>
            <person name="Lin Y.C."/>
            <person name="Legue V."/>
            <person name="Le Tacon F."/>
            <person name="Marmeisse R."/>
            <person name="Melayah D."/>
            <person name="Montanini B."/>
            <person name="Muratet M."/>
            <person name="Nehls U."/>
            <person name="Niculita-Hirzel H."/>
            <person name="Oudot-Le Secq M.P."/>
            <person name="Peter M."/>
            <person name="Quesneville H."/>
            <person name="Rajashekar B."/>
            <person name="Reich M."/>
            <person name="Rouhier N."/>
            <person name="Schmutz J."/>
            <person name="Yin T."/>
            <person name="Chalot M."/>
            <person name="Henrissat B."/>
            <person name="Kuees U."/>
            <person name="Lucas S."/>
            <person name="Van de Peer Y."/>
            <person name="Podila G.K."/>
            <person name="Polle A."/>
            <person name="Pukkila P.J."/>
            <person name="Richardson P.M."/>
            <person name="Rouze P."/>
            <person name="Sanders I.R."/>
            <person name="Stajich J.E."/>
            <person name="Tunlid A."/>
            <person name="Tuskan G."/>
            <person name="Grigoriev I.V."/>
        </authorList>
    </citation>
    <scope>NUCLEOTIDE SEQUENCE [LARGE SCALE GENOMIC DNA]</scope>
    <source>
        <strain evidence="2">S238N-H82 / ATCC MYA-4686</strain>
    </source>
</reference>
<dbReference type="GeneID" id="6083176"/>
<dbReference type="EMBL" id="DS547136">
    <property type="protein sequence ID" value="EDR01714.1"/>
    <property type="molecule type" value="Genomic_DNA"/>
</dbReference>
<dbReference type="KEGG" id="lbc:LACBIDRAFT_310430"/>
<dbReference type="HOGENOM" id="CLU_1835493_0_0_1"/>
<proteinExistence type="predicted"/>
<dbReference type="RefSeq" id="XP_001887527.1">
    <property type="nucleotide sequence ID" value="XM_001887492.1"/>
</dbReference>
<dbReference type="InParanoid" id="B0DUB3"/>
<evidence type="ECO:0000313" key="1">
    <source>
        <dbReference type="EMBL" id="EDR01714.1"/>
    </source>
</evidence>
<dbReference type="AlphaFoldDB" id="B0DUB3"/>
<name>B0DUB3_LACBS</name>
<gene>
    <name evidence="1" type="ORF">LACBIDRAFT_310430</name>
</gene>
<accession>B0DUB3</accession>
<protein>
    <submittedName>
        <fullName evidence="1">Predicted protein</fullName>
    </submittedName>
</protein>